<reference evidence="3" key="1">
    <citation type="submission" date="2021-02" db="EMBL/GenBank/DDBJ databases">
        <authorList>
            <person name="Nowell W R."/>
        </authorList>
    </citation>
    <scope>NUCLEOTIDE SEQUENCE</scope>
</reference>
<dbReference type="Proteomes" id="UP000682733">
    <property type="component" value="Unassembled WGS sequence"/>
</dbReference>
<dbReference type="InterPro" id="IPR052431">
    <property type="entry name" value="SKI2_subfamily_helicases"/>
</dbReference>
<keyword evidence="2" id="KW-0067">ATP-binding</keyword>
<comment type="caution">
    <text evidence="3">The sequence shown here is derived from an EMBL/GenBank/DDBJ whole genome shotgun (WGS) entry which is preliminary data.</text>
</comment>
<keyword evidence="1" id="KW-0378">Hydrolase</keyword>
<proteinExistence type="predicted"/>
<dbReference type="AlphaFoldDB" id="A0A8S2Y6E6"/>
<protein>
    <submittedName>
        <fullName evidence="3">Uncharacterized protein</fullName>
    </submittedName>
</protein>
<evidence type="ECO:0000313" key="4">
    <source>
        <dbReference type="Proteomes" id="UP000682733"/>
    </source>
</evidence>
<evidence type="ECO:0000256" key="2">
    <source>
        <dbReference type="ARBA" id="ARBA00022806"/>
    </source>
</evidence>
<dbReference type="GO" id="GO:0005737">
    <property type="term" value="C:cytoplasm"/>
    <property type="evidence" value="ECO:0007669"/>
    <property type="project" value="TreeGrafter"/>
</dbReference>
<name>A0A8S2Y6E6_9BILA</name>
<organism evidence="3 4">
    <name type="scientific">Didymodactylos carnosus</name>
    <dbReference type="NCBI Taxonomy" id="1234261"/>
    <lineage>
        <taxon>Eukaryota</taxon>
        <taxon>Metazoa</taxon>
        <taxon>Spiralia</taxon>
        <taxon>Gnathifera</taxon>
        <taxon>Rotifera</taxon>
        <taxon>Eurotatoria</taxon>
        <taxon>Bdelloidea</taxon>
        <taxon>Philodinida</taxon>
        <taxon>Philodinidae</taxon>
        <taxon>Didymodactylos</taxon>
    </lineage>
</organism>
<gene>
    <name evidence="3" type="ORF">TMI583_LOCUS49278</name>
</gene>
<keyword evidence="2" id="KW-0347">Helicase</keyword>
<accession>A0A8S2Y6E6</accession>
<keyword evidence="2" id="KW-0547">Nucleotide-binding</keyword>
<evidence type="ECO:0000256" key="1">
    <source>
        <dbReference type="ARBA" id="ARBA00022801"/>
    </source>
</evidence>
<dbReference type="PANTHER" id="PTHR44533">
    <property type="entry name" value="DEAD/H RNA HELICASE, PUTATIVE-RELATED"/>
    <property type="match status" value="1"/>
</dbReference>
<feature type="non-terminal residue" evidence="3">
    <location>
        <position position="1"/>
    </location>
</feature>
<dbReference type="PANTHER" id="PTHR44533:SF4">
    <property type="entry name" value="DEAD_H RNA HELICASE, PUTATIVE-RELATED"/>
    <property type="match status" value="1"/>
</dbReference>
<feature type="non-terminal residue" evidence="3">
    <location>
        <position position="146"/>
    </location>
</feature>
<dbReference type="EMBL" id="CAJOBA010106330">
    <property type="protein sequence ID" value="CAF4538666.1"/>
    <property type="molecule type" value="Genomic_DNA"/>
</dbReference>
<evidence type="ECO:0000313" key="3">
    <source>
        <dbReference type="EMBL" id="CAF4538666.1"/>
    </source>
</evidence>
<dbReference type="GO" id="GO:0016787">
    <property type="term" value="F:hydrolase activity"/>
    <property type="evidence" value="ECO:0007669"/>
    <property type="project" value="UniProtKB-KW"/>
</dbReference>
<dbReference type="GO" id="GO:0004386">
    <property type="term" value="F:helicase activity"/>
    <property type="evidence" value="ECO:0007669"/>
    <property type="project" value="UniProtKB-KW"/>
</dbReference>
<sequence>TANYDNGTFEYKLKHHYTQQPSSTSISPFSGLSGLTDEIFMNNYNSTSYDLAYNIDLSNRIIPFMDIVDYDKIYLNSYAYDFFINGSERQLLNENQLQHGDIYSLLQDFLLVIASVKTSLEVIINNEQTQNNKESTTDLNFFQPLF</sequence>